<keyword evidence="3" id="KW-1185">Reference proteome</keyword>
<accession>A0A1H8DIN3</accession>
<protein>
    <submittedName>
        <fullName evidence="2">Methyltransferase domain-containing protein</fullName>
    </submittedName>
</protein>
<dbReference type="GO" id="GO:0032259">
    <property type="term" value="P:methylation"/>
    <property type="evidence" value="ECO:0007669"/>
    <property type="project" value="UniProtKB-KW"/>
</dbReference>
<organism evidence="2 3">
    <name type="scientific">Palleronia pelagia</name>
    <dbReference type="NCBI Taxonomy" id="387096"/>
    <lineage>
        <taxon>Bacteria</taxon>
        <taxon>Pseudomonadati</taxon>
        <taxon>Pseudomonadota</taxon>
        <taxon>Alphaproteobacteria</taxon>
        <taxon>Rhodobacterales</taxon>
        <taxon>Roseobacteraceae</taxon>
        <taxon>Palleronia</taxon>
    </lineage>
</organism>
<evidence type="ECO:0000259" key="1">
    <source>
        <dbReference type="Pfam" id="PF08241"/>
    </source>
</evidence>
<evidence type="ECO:0000313" key="2">
    <source>
        <dbReference type="EMBL" id="SEN07202.1"/>
    </source>
</evidence>
<dbReference type="CDD" id="cd02440">
    <property type="entry name" value="AdoMet_MTases"/>
    <property type="match status" value="1"/>
</dbReference>
<gene>
    <name evidence="2" type="ORF">SAMN04488011_102358</name>
</gene>
<dbReference type="Gene3D" id="3.40.50.150">
    <property type="entry name" value="Vaccinia Virus protein VP39"/>
    <property type="match status" value="1"/>
</dbReference>
<dbReference type="EMBL" id="FOCM01000002">
    <property type="protein sequence ID" value="SEN07202.1"/>
    <property type="molecule type" value="Genomic_DNA"/>
</dbReference>
<dbReference type="PANTHER" id="PTHR43591">
    <property type="entry name" value="METHYLTRANSFERASE"/>
    <property type="match status" value="1"/>
</dbReference>
<dbReference type="Pfam" id="PF08241">
    <property type="entry name" value="Methyltransf_11"/>
    <property type="match status" value="1"/>
</dbReference>
<proteinExistence type="predicted"/>
<evidence type="ECO:0000313" key="3">
    <source>
        <dbReference type="Proteomes" id="UP000199372"/>
    </source>
</evidence>
<dbReference type="GO" id="GO:0008757">
    <property type="term" value="F:S-adenosylmethionine-dependent methyltransferase activity"/>
    <property type="evidence" value="ECO:0007669"/>
    <property type="project" value="InterPro"/>
</dbReference>
<keyword evidence="2" id="KW-0808">Transferase</keyword>
<dbReference type="PANTHER" id="PTHR43591:SF110">
    <property type="entry name" value="RHODANESE DOMAIN-CONTAINING PROTEIN"/>
    <property type="match status" value="1"/>
</dbReference>
<keyword evidence="2" id="KW-0489">Methyltransferase</keyword>
<dbReference type="InterPro" id="IPR029063">
    <property type="entry name" value="SAM-dependent_MTases_sf"/>
</dbReference>
<feature type="domain" description="Methyltransferase type 11" evidence="1">
    <location>
        <begin position="65"/>
        <end position="158"/>
    </location>
</feature>
<sequence>MASEKSERAQSFDLRNGSTDVHAVSGYYDDWAATYDDTLKAWNYQAPSVAAERLAVHLTPGDAVLDVGCGTGLFGQAMARQGAFRMTGLDISAESLRRAGDLDLYERLVAHDLQRLPLPVEGNAVAAAACIGVLTYIEDAADLLRDMCRCTRPGGVVTFTQRTDRWAERDFAKAIEAIATEGIWTVLEISEPMDYLPGNDDFGKEIKVIHTLCRVS</sequence>
<name>A0A1H8DIN3_9RHOB</name>
<dbReference type="RefSeq" id="WP_091844674.1">
    <property type="nucleotide sequence ID" value="NZ_FOCM01000002.1"/>
</dbReference>
<dbReference type="SUPFAM" id="SSF53335">
    <property type="entry name" value="S-adenosyl-L-methionine-dependent methyltransferases"/>
    <property type="match status" value="1"/>
</dbReference>
<dbReference type="OrthoDB" id="9807911at2"/>
<dbReference type="Proteomes" id="UP000199372">
    <property type="component" value="Unassembled WGS sequence"/>
</dbReference>
<dbReference type="InterPro" id="IPR013216">
    <property type="entry name" value="Methyltransf_11"/>
</dbReference>
<dbReference type="AlphaFoldDB" id="A0A1H8DIN3"/>
<reference evidence="3" key="1">
    <citation type="submission" date="2016-10" db="EMBL/GenBank/DDBJ databases">
        <authorList>
            <person name="Varghese N."/>
            <person name="Submissions S."/>
        </authorList>
    </citation>
    <scope>NUCLEOTIDE SEQUENCE [LARGE SCALE GENOMIC DNA]</scope>
    <source>
        <strain evidence="3">DSM 26893</strain>
    </source>
</reference>